<dbReference type="InterPro" id="IPR015421">
    <property type="entry name" value="PyrdxlP-dep_Trfase_major"/>
</dbReference>
<dbReference type="EMBL" id="JBFRUW010000064">
    <property type="protein sequence ID" value="MFA0570123.1"/>
    <property type="molecule type" value="Genomic_DNA"/>
</dbReference>
<name>A0ABV4NFM5_9VIBR</name>
<evidence type="ECO:0000256" key="2">
    <source>
        <dbReference type="ARBA" id="ARBA00008954"/>
    </source>
</evidence>
<reference evidence="5 6" key="1">
    <citation type="journal article" date="2024" name="ISME J.">
        <title>Tailless and filamentous prophages are predominant in marine Vibrio.</title>
        <authorList>
            <person name="Steensen K."/>
            <person name="Seneca J."/>
            <person name="Bartlau N."/>
            <person name="Yu X.A."/>
            <person name="Hussain F.A."/>
            <person name="Polz M.F."/>
        </authorList>
    </citation>
    <scope>NUCLEOTIDE SEQUENCE [LARGE SCALE GENOMIC DNA]</scope>
    <source>
        <strain evidence="5 6">10N.222.51.A1</strain>
    </source>
</reference>
<dbReference type="Gene3D" id="3.90.1150.10">
    <property type="entry name" value="Aspartate Aminotransferase, domain 1"/>
    <property type="match status" value="1"/>
</dbReference>
<proteinExistence type="inferred from homology"/>
<evidence type="ECO:0000256" key="4">
    <source>
        <dbReference type="RuleBase" id="RU003560"/>
    </source>
</evidence>
<dbReference type="GO" id="GO:0008483">
    <property type="term" value="F:transaminase activity"/>
    <property type="evidence" value="ECO:0007669"/>
    <property type="project" value="UniProtKB-KW"/>
</dbReference>
<protein>
    <submittedName>
        <fullName evidence="5">Aspartate aminotransferase family protein</fullName>
    </submittedName>
</protein>
<evidence type="ECO:0000313" key="6">
    <source>
        <dbReference type="Proteomes" id="UP001570417"/>
    </source>
</evidence>
<dbReference type="Pfam" id="PF00202">
    <property type="entry name" value="Aminotran_3"/>
    <property type="match status" value="1"/>
</dbReference>
<dbReference type="NCBIfam" id="NF004755">
    <property type="entry name" value="PRK06082.1"/>
    <property type="match status" value="1"/>
</dbReference>
<dbReference type="PROSITE" id="PS00600">
    <property type="entry name" value="AA_TRANSFER_CLASS_3"/>
    <property type="match status" value="1"/>
</dbReference>
<sequence>MTDSVEIGTPTDTKEVTANPVLTRVLNEPATHFRSEGDVNTTQARQAWNESLNHQTTQALLRRDSEVFLHQAMSTPCLDSLEAADGIYLQDSSGKKYMDFHGNNVHQLGYGHPHVIKKITEQMASLPFSPRRFTNETAVQCAEKLTQICGGELNRVLFAPGGTSVIGMALKLARHVTNNFKVVSLWDSFHGASLDAISVGGEACFREGMGPLMAGVERIPPAVSYRGAFPNPNASNNDNNQASDVHYADYLEYVIEKEGGIGAFIAEAVRNTDVQVPSKAYWKRIREICDKHNVLLIIDDIPNGMGRSGEWFTHQAFDIEPDILCIGKGLGGGLIPIAAMITKDKFNTATQVSLGHYTHEKSPLGCAAALATIEVIEQEKLLDKTQSDSKFMREQLLRMKEKYPVIGDVRGIGLLWGVELVTDKTAKTRAFDEAEATLYQCLNNGLSFKVSQGNVIQLSPPLIISRADLQAALNIFENAIQQVCIDFNYI</sequence>
<dbReference type="InterPro" id="IPR005814">
    <property type="entry name" value="Aminotrans_3"/>
</dbReference>
<dbReference type="PANTHER" id="PTHR43094:SF1">
    <property type="entry name" value="AMINOTRANSFERASE CLASS-III"/>
    <property type="match status" value="1"/>
</dbReference>
<dbReference type="InterPro" id="IPR015424">
    <property type="entry name" value="PyrdxlP-dep_Trfase"/>
</dbReference>
<dbReference type="PANTHER" id="PTHR43094">
    <property type="entry name" value="AMINOTRANSFERASE"/>
    <property type="match status" value="1"/>
</dbReference>
<organism evidence="5 6">
    <name type="scientific">Vibrio gallaecicus</name>
    <dbReference type="NCBI Taxonomy" id="552386"/>
    <lineage>
        <taxon>Bacteria</taxon>
        <taxon>Pseudomonadati</taxon>
        <taxon>Pseudomonadota</taxon>
        <taxon>Gammaproteobacteria</taxon>
        <taxon>Vibrionales</taxon>
        <taxon>Vibrionaceae</taxon>
        <taxon>Vibrio</taxon>
    </lineage>
</organism>
<accession>A0ABV4NFM5</accession>
<comment type="caution">
    <text evidence="5">The sequence shown here is derived from an EMBL/GenBank/DDBJ whole genome shotgun (WGS) entry which is preliminary data.</text>
</comment>
<evidence type="ECO:0000313" key="5">
    <source>
        <dbReference type="EMBL" id="MFA0570123.1"/>
    </source>
</evidence>
<keyword evidence="5" id="KW-0808">Transferase</keyword>
<comment type="similarity">
    <text evidence="2 4">Belongs to the class-III pyridoxal-phosphate-dependent aminotransferase family.</text>
</comment>
<dbReference type="Proteomes" id="UP001570417">
    <property type="component" value="Unassembled WGS sequence"/>
</dbReference>
<dbReference type="InterPro" id="IPR049704">
    <property type="entry name" value="Aminotrans_3_PPA_site"/>
</dbReference>
<evidence type="ECO:0000256" key="1">
    <source>
        <dbReference type="ARBA" id="ARBA00001933"/>
    </source>
</evidence>
<dbReference type="PIRSF" id="PIRSF000521">
    <property type="entry name" value="Transaminase_4ab_Lys_Orn"/>
    <property type="match status" value="1"/>
</dbReference>
<dbReference type="RefSeq" id="WP_372267467.1">
    <property type="nucleotide sequence ID" value="NZ_JBFRUW010000064.1"/>
</dbReference>
<dbReference type="SUPFAM" id="SSF53383">
    <property type="entry name" value="PLP-dependent transferases"/>
    <property type="match status" value="1"/>
</dbReference>
<comment type="cofactor">
    <cofactor evidence="1">
        <name>pyridoxal 5'-phosphate</name>
        <dbReference type="ChEBI" id="CHEBI:597326"/>
    </cofactor>
</comment>
<keyword evidence="5" id="KW-0032">Aminotransferase</keyword>
<dbReference type="Gene3D" id="3.40.640.10">
    <property type="entry name" value="Type I PLP-dependent aspartate aminotransferase-like (Major domain)"/>
    <property type="match status" value="1"/>
</dbReference>
<keyword evidence="6" id="KW-1185">Reference proteome</keyword>
<evidence type="ECO:0000256" key="3">
    <source>
        <dbReference type="ARBA" id="ARBA00022898"/>
    </source>
</evidence>
<gene>
    <name evidence="5" type="ORF">AB4566_17760</name>
</gene>
<dbReference type="InterPro" id="IPR015422">
    <property type="entry name" value="PyrdxlP-dep_Trfase_small"/>
</dbReference>
<keyword evidence="3 4" id="KW-0663">Pyridoxal phosphate</keyword>
<dbReference type="CDD" id="cd00610">
    <property type="entry name" value="OAT_like"/>
    <property type="match status" value="1"/>
</dbReference>